<evidence type="ECO:0000256" key="6">
    <source>
        <dbReference type="PIRSR" id="PIRSR601461-1"/>
    </source>
</evidence>
<keyword evidence="7" id="KW-0732">Signal</keyword>
<keyword evidence="3" id="KW-0064">Aspartyl protease</keyword>
<evidence type="ECO:0000256" key="7">
    <source>
        <dbReference type="SAM" id="SignalP"/>
    </source>
</evidence>
<evidence type="ECO:0000259" key="8">
    <source>
        <dbReference type="PROSITE" id="PS51767"/>
    </source>
</evidence>
<accession>A0AAV9B1W9</accession>
<dbReference type="PANTHER" id="PTHR47965:SF77">
    <property type="entry name" value="ASPARTIC PROTEINASE PCS1"/>
    <property type="match status" value="1"/>
</dbReference>
<organism evidence="9 10">
    <name type="scientific">Acorus gramineus</name>
    <name type="common">Dwarf sweet flag</name>
    <dbReference type="NCBI Taxonomy" id="55184"/>
    <lineage>
        <taxon>Eukaryota</taxon>
        <taxon>Viridiplantae</taxon>
        <taxon>Streptophyta</taxon>
        <taxon>Embryophyta</taxon>
        <taxon>Tracheophyta</taxon>
        <taxon>Spermatophyta</taxon>
        <taxon>Magnoliopsida</taxon>
        <taxon>Liliopsida</taxon>
        <taxon>Acoraceae</taxon>
        <taxon>Acorus</taxon>
    </lineage>
</organism>
<dbReference type="SUPFAM" id="SSF50630">
    <property type="entry name" value="Acid proteases"/>
    <property type="match status" value="1"/>
</dbReference>
<dbReference type="PROSITE" id="PS00141">
    <property type="entry name" value="ASP_PROTEASE"/>
    <property type="match status" value="1"/>
</dbReference>
<dbReference type="Pfam" id="PF14541">
    <property type="entry name" value="TAXi_C"/>
    <property type="match status" value="1"/>
</dbReference>
<dbReference type="GO" id="GO:0006508">
    <property type="term" value="P:proteolysis"/>
    <property type="evidence" value="ECO:0007669"/>
    <property type="project" value="UniProtKB-KW"/>
</dbReference>
<feature type="signal peptide" evidence="7">
    <location>
        <begin position="1"/>
        <end position="23"/>
    </location>
</feature>
<sequence>MASSLHHHHHLLLLLLLLQNSIALSFTPNPPKKLQPFIFPLKTQKIPAMSLPRPSPNKLLFHHNVSLVVTLTVGSPPQNVSMVLDTGSELSWLNCKSHSDPTLKDPTFFNPSSSHTYYPFPCASPTCKTRTLDLPIRPTCAASGSCHVYLSYADASSAEGTLSSDLFSFTPSNPSKTIFGCIDSSFSSTTSDTSSIGLIGMNRGSLSLVSQMGTPKFSYCISGRDDTGVVLLGEAELPWLLPLNYTPLVEMSLPLPYFDRVAYSVQLQGIRVAQTVLPLPKSVLVPDHTGAGQTMFDSGTQFTFLLGPVYEALKIEFLKQTTGVLKGLGEPEFVFQGAFDTCFRVPAGVGRVGEGLPEVVLMFPGAEVAVTGERLLYRAEGEVRSGGAEWVYCMTFGNSDLVPMEAYVIGHHHQQNVWVEYDLRGGRVGFAPVRCDIAGQRLGAVV</sequence>
<feature type="active site" evidence="6">
    <location>
        <position position="297"/>
    </location>
</feature>
<dbReference type="Proteomes" id="UP001179952">
    <property type="component" value="Unassembled WGS sequence"/>
</dbReference>
<dbReference type="InterPro" id="IPR001461">
    <property type="entry name" value="Aspartic_peptidase_A1"/>
</dbReference>
<dbReference type="InterPro" id="IPR033121">
    <property type="entry name" value="PEPTIDASE_A1"/>
</dbReference>
<evidence type="ECO:0000256" key="1">
    <source>
        <dbReference type="ARBA" id="ARBA00007447"/>
    </source>
</evidence>
<dbReference type="InterPro" id="IPR021109">
    <property type="entry name" value="Peptidase_aspartic_dom_sf"/>
</dbReference>
<name>A0AAV9B1W9_ACOGR</name>
<evidence type="ECO:0000256" key="3">
    <source>
        <dbReference type="ARBA" id="ARBA00022750"/>
    </source>
</evidence>
<dbReference type="Gene3D" id="2.40.70.10">
    <property type="entry name" value="Acid Proteases"/>
    <property type="match status" value="2"/>
</dbReference>
<dbReference type="CDD" id="cd05476">
    <property type="entry name" value="pepsin_A_like_plant"/>
    <property type="match status" value="1"/>
</dbReference>
<dbReference type="InterPro" id="IPR034161">
    <property type="entry name" value="Pepsin-like_plant"/>
</dbReference>
<dbReference type="EMBL" id="JAUJYN010000005">
    <property type="protein sequence ID" value="KAK1270673.1"/>
    <property type="molecule type" value="Genomic_DNA"/>
</dbReference>
<evidence type="ECO:0000256" key="4">
    <source>
        <dbReference type="ARBA" id="ARBA00022801"/>
    </source>
</evidence>
<dbReference type="InterPro" id="IPR001969">
    <property type="entry name" value="Aspartic_peptidase_AS"/>
</dbReference>
<proteinExistence type="inferred from homology"/>
<dbReference type="InterPro" id="IPR032799">
    <property type="entry name" value="TAXi_C"/>
</dbReference>
<feature type="domain" description="Peptidase A1" evidence="8">
    <location>
        <begin position="67"/>
        <end position="431"/>
    </location>
</feature>
<dbReference type="GO" id="GO:0004190">
    <property type="term" value="F:aspartic-type endopeptidase activity"/>
    <property type="evidence" value="ECO:0007669"/>
    <property type="project" value="UniProtKB-KW"/>
</dbReference>
<gene>
    <name evidence="9" type="ORF">QJS04_geneDACA007763</name>
</gene>
<evidence type="ECO:0000313" key="10">
    <source>
        <dbReference type="Proteomes" id="UP001179952"/>
    </source>
</evidence>
<comment type="similarity">
    <text evidence="1">Belongs to the peptidase A1 family.</text>
</comment>
<evidence type="ECO:0000256" key="5">
    <source>
        <dbReference type="ARBA" id="ARBA00023180"/>
    </source>
</evidence>
<keyword evidence="2" id="KW-0645">Protease</keyword>
<protein>
    <submittedName>
        <fullName evidence="9">Aspartic proteinase PCS1</fullName>
    </submittedName>
</protein>
<keyword evidence="4" id="KW-0378">Hydrolase</keyword>
<dbReference type="AlphaFoldDB" id="A0AAV9B1W9"/>
<evidence type="ECO:0000313" key="9">
    <source>
        <dbReference type="EMBL" id="KAK1270673.1"/>
    </source>
</evidence>
<keyword evidence="10" id="KW-1185">Reference proteome</keyword>
<feature type="active site" evidence="6">
    <location>
        <position position="85"/>
    </location>
</feature>
<dbReference type="InterPro" id="IPR032861">
    <property type="entry name" value="TAXi_N"/>
</dbReference>
<reference evidence="9" key="1">
    <citation type="journal article" date="2023" name="Nat. Commun.">
        <title>Diploid and tetraploid genomes of Acorus and the evolution of monocots.</title>
        <authorList>
            <person name="Ma L."/>
            <person name="Liu K.W."/>
            <person name="Li Z."/>
            <person name="Hsiao Y.Y."/>
            <person name="Qi Y."/>
            <person name="Fu T."/>
            <person name="Tang G.D."/>
            <person name="Zhang D."/>
            <person name="Sun W.H."/>
            <person name="Liu D.K."/>
            <person name="Li Y."/>
            <person name="Chen G.Z."/>
            <person name="Liu X.D."/>
            <person name="Liao X.Y."/>
            <person name="Jiang Y.T."/>
            <person name="Yu X."/>
            <person name="Hao Y."/>
            <person name="Huang J."/>
            <person name="Zhao X.W."/>
            <person name="Ke S."/>
            <person name="Chen Y.Y."/>
            <person name="Wu W.L."/>
            <person name="Hsu J.L."/>
            <person name="Lin Y.F."/>
            <person name="Huang M.D."/>
            <person name="Li C.Y."/>
            <person name="Huang L."/>
            <person name="Wang Z.W."/>
            <person name="Zhao X."/>
            <person name="Zhong W.Y."/>
            <person name="Peng D.H."/>
            <person name="Ahmad S."/>
            <person name="Lan S."/>
            <person name="Zhang J.S."/>
            <person name="Tsai W.C."/>
            <person name="Van de Peer Y."/>
            <person name="Liu Z.J."/>
        </authorList>
    </citation>
    <scope>NUCLEOTIDE SEQUENCE</scope>
    <source>
        <strain evidence="9">SCP</strain>
    </source>
</reference>
<keyword evidence="5" id="KW-0325">Glycoprotein</keyword>
<feature type="chain" id="PRO_5043832705" evidence="7">
    <location>
        <begin position="24"/>
        <end position="446"/>
    </location>
</feature>
<dbReference type="PANTHER" id="PTHR47965">
    <property type="entry name" value="ASPARTYL PROTEASE-RELATED"/>
    <property type="match status" value="1"/>
</dbReference>
<reference evidence="9" key="2">
    <citation type="submission" date="2023-06" db="EMBL/GenBank/DDBJ databases">
        <authorList>
            <person name="Ma L."/>
            <person name="Liu K.-W."/>
            <person name="Li Z."/>
            <person name="Hsiao Y.-Y."/>
            <person name="Qi Y."/>
            <person name="Fu T."/>
            <person name="Tang G."/>
            <person name="Zhang D."/>
            <person name="Sun W.-H."/>
            <person name="Liu D.-K."/>
            <person name="Li Y."/>
            <person name="Chen G.-Z."/>
            <person name="Liu X.-D."/>
            <person name="Liao X.-Y."/>
            <person name="Jiang Y.-T."/>
            <person name="Yu X."/>
            <person name="Hao Y."/>
            <person name="Huang J."/>
            <person name="Zhao X.-W."/>
            <person name="Ke S."/>
            <person name="Chen Y.-Y."/>
            <person name="Wu W.-L."/>
            <person name="Hsu J.-L."/>
            <person name="Lin Y.-F."/>
            <person name="Huang M.-D."/>
            <person name="Li C.-Y."/>
            <person name="Huang L."/>
            <person name="Wang Z.-W."/>
            <person name="Zhao X."/>
            <person name="Zhong W.-Y."/>
            <person name="Peng D.-H."/>
            <person name="Ahmad S."/>
            <person name="Lan S."/>
            <person name="Zhang J.-S."/>
            <person name="Tsai W.-C."/>
            <person name="Van De Peer Y."/>
            <person name="Liu Z.-J."/>
        </authorList>
    </citation>
    <scope>NUCLEOTIDE SEQUENCE</scope>
    <source>
        <strain evidence="9">SCP</strain>
        <tissue evidence="9">Leaves</tissue>
    </source>
</reference>
<dbReference type="Pfam" id="PF14543">
    <property type="entry name" value="TAXi_N"/>
    <property type="match status" value="1"/>
</dbReference>
<dbReference type="FunFam" id="2.40.70.10:FF:000046">
    <property type="entry name" value="Aspartic proteinase PCS1"/>
    <property type="match status" value="1"/>
</dbReference>
<dbReference type="FunFam" id="2.40.70.10:FF:000073">
    <property type="entry name" value="Aspartic proteinase PCS1"/>
    <property type="match status" value="1"/>
</dbReference>
<dbReference type="PROSITE" id="PS51767">
    <property type="entry name" value="PEPTIDASE_A1"/>
    <property type="match status" value="1"/>
</dbReference>
<evidence type="ECO:0000256" key="2">
    <source>
        <dbReference type="ARBA" id="ARBA00022670"/>
    </source>
</evidence>
<comment type="caution">
    <text evidence="9">The sequence shown here is derived from an EMBL/GenBank/DDBJ whole genome shotgun (WGS) entry which is preliminary data.</text>
</comment>